<reference evidence="1" key="1">
    <citation type="submission" date="2024-01" db="EMBL/GenBank/DDBJ databases">
        <title>Bank of Algae and Cyanobacteria of the Azores (BACA) strain genomes.</title>
        <authorList>
            <person name="Luz R."/>
            <person name="Cordeiro R."/>
            <person name="Fonseca A."/>
            <person name="Goncalves V."/>
        </authorList>
    </citation>
    <scope>NUCLEOTIDE SEQUENCE</scope>
    <source>
        <strain evidence="1">BACA0141</strain>
    </source>
</reference>
<comment type="caution">
    <text evidence="1">The sequence shown here is derived from an EMBL/GenBank/DDBJ whole genome shotgun (WGS) entry which is preliminary data.</text>
</comment>
<keyword evidence="2" id="KW-1185">Reference proteome</keyword>
<sequence length="58" mass="6808">MMRSQKSIYWVVVAVGNAPYKIGDRTNHDPDFAIASIKKYKQKLYRLEFSAQILDWIC</sequence>
<name>A0AAW9PXR2_9CYAN</name>
<organism evidence="1 2">
    <name type="scientific">Tumidithrix elongata BACA0141</name>
    <dbReference type="NCBI Taxonomy" id="2716417"/>
    <lineage>
        <taxon>Bacteria</taxon>
        <taxon>Bacillati</taxon>
        <taxon>Cyanobacteriota</taxon>
        <taxon>Cyanophyceae</taxon>
        <taxon>Pseudanabaenales</taxon>
        <taxon>Pseudanabaenaceae</taxon>
        <taxon>Tumidithrix</taxon>
        <taxon>Tumidithrix elongata</taxon>
    </lineage>
</organism>
<dbReference type="EMBL" id="JAZBJZ010000171">
    <property type="protein sequence ID" value="MEE3719795.1"/>
    <property type="molecule type" value="Genomic_DNA"/>
</dbReference>
<proteinExistence type="predicted"/>
<accession>A0AAW9PXR2</accession>
<dbReference type="AlphaFoldDB" id="A0AAW9PXR2"/>
<dbReference type="RefSeq" id="WP_330486232.1">
    <property type="nucleotide sequence ID" value="NZ_JAZBJZ010000171.1"/>
</dbReference>
<evidence type="ECO:0000313" key="2">
    <source>
        <dbReference type="Proteomes" id="UP001333818"/>
    </source>
</evidence>
<gene>
    <name evidence="1" type="ORF">V2H45_23920</name>
</gene>
<protein>
    <submittedName>
        <fullName evidence="1">Uncharacterized protein</fullName>
    </submittedName>
</protein>
<dbReference type="Proteomes" id="UP001333818">
    <property type="component" value="Unassembled WGS sequence"/>
</dbReference>
<evidence type="ECO:0000313" key="1">
    <source>
        <dbReference type="EMBL" id="MEE3719795.1"/>
    </source>
</evidence>